<feature type="transmembrane region" description="Helical" evidence="6">
    <location>
        <begin position="480"/>
        <end position="502"/>
    </location>
</feature>
<dbReference type="OrthoDB" id="2585655at2759"/>
<feature type="transmembrane region" description="Helical" evidence="6">
    <location>
        <begin position="103"/>
        <end position="124"/>
    </location>
</feature>
<dbReference type="SUPFAM" id="SSF103473">
    <property type="entry name" value="MFS general substrate transporter"/>
    <property type="match status" value="1"/>
</dbReference>
<evidence type="ECO:0000256" key="2">
    <source>
        <dbReference type="ARBA" id="ARBA00022692"/>
    </source>
</evidence>
<feature type="transmembrane region" description="Helical" evidence="6">
    <location>
        <begin position="304"/>
        <end position="325"/>
    </location>
</feature>
<feature type="transmembrane region" description="Helical" evidence="6">
    <location>
        <begin position="449"/>
        <end position="468"/>
    </location>
</feature>
<dbReference type="InterPro" id="IPR036259">
    <property type="entry name" value="MFS_trans_sf"/>
</dbReference>
<feature type="compositionally biased region" description="Basic and acidic residues" evidence="5">
    <location>
        <begin position="237"/>
        <end position="254"/>
    </location>
</feature>
<dbReference type="Proteomes" id="UP000799757">
    <property type="component" value="Unassembled WGS sequence"/>
</dbReference>
<keyword evidence="8" id="KW-1185">Reference proteome</keyword>
<keyword evidence="2 6" id="KW-0812">Transmembrane</keyword>
<evidence type="ECO:0000256" key="1">
    <source>
        <dbReference type="ARBA" id="ARBA00004141"/>
    </source>
</evidence>
<gene>
    <name evidence="7" type="ORF">K505DRAFT_397865</name>
</gene>
<feature type="transmembrane region" description="Helical" evidence="6">
    <location>
        <begin position="198"/>
        <end position="217"/>
    </location>
</feature>
<evidence type="ECO:0000256" key="5">
    <source>
        <dbReference type="SAM" id="MobiDB-lite"/>
    </source>
</evidence>
<evidence type="ECO:0000256" key="3">
    <source>
        <dbReference type="ARBA" id="ARBA00022989"/>
    </source>
</evidence>
<dbReference type="PANTHER" id="PTHR23502:SF20">
    <property type="entry name" value="TRANSPORTER, PUTATIVE (AFU_ORTHOLOGUE AFUA_6G13880)-RELATED"/>
    <property type="match status" value="1"/>
</dbReference>
<dbReference type="GO" id="GO:0022857">
    <property type="term" value="F:transmembrane transporter activity"/>
    <property type="evidence" value="ECO:0007669"/>
    <property type="project" value="InterPro"/>
</dbReference>
<feature type="transmembrane region" description="Helical" evidence="6">
    <location>
        <begin position="412"/>
        <end position="437"/>
    </location>
</feature>
<evidence type="ECO:0000256" key="6">
    <source>
        <dbReference type="SAM" id="Phobius"/>
    </source>
</evidence>
<feature type="transmembrane region" description="Helical" evidence="6">
    <location>
        <begin position="386"/>
        <end position="406"/>
    </location>
</feature>
<feature type="transmembrane region" description="Helical" evidence="6">
    <location>
        <begin position="170"/>
        <end position="192"/>
    </location>
</feature>
<sequence length="516" mass="55675">MAFGILEDSRNPQPSGTTVLESISYNGSDQRETAQLVLVPHPSSSPKDPLNMSRLRKELLFATIIFGACATGVIGPLLVPGFSIIAGVFHLQSLTKVTLLNGSLVMALGVSSYLCSCLAVGAAAQSYGSLLASRVFKVSLGMGGFFALAGTASINDVFFVHERGFRAGLWNFAVIVSVNLTPVISGQVITALSSRWCFWLLGIVCGIVLGCVILFFPETTFKRYDARFLSVAVPTSHTDEPKPADDTKDVKGSREHDIDYQVSSSSSVAPLWRRILGLEDLEIKDQSRVLKLCMTPLFILRHPAVIWAAAMWSVVFTWVIIQGAVADQIFQAPPYNMSTVAVGNLVGIAPMIGSALGTYLGGWACDVVSTSMALRNKGIFEPESRLIIMLPFLIIIIIGSFGLGIVVHNGPSSTVCAVFLALINFAVGVGCTGIVAYSNDVFQHRAGEAFGITTFVKSLFAFGLTFILNDYYAAHGPRVFFFTWGGLTVGVTATTFPLYVYGKQIRAWAERRHLLD</sequence>
<dbReference type="GO" id="GO:0005886">
    <property type="term" value="C:plasma membrane"/>
    <property type="evidence" value="ECO:0007669"/>
    <property type="project" value="TreeGrafter"/>
</dbReference>
<name>A0A6A6WSL9_9PLEO</name>
<dbReference type="Gene3D" id="1.20.1250.20">
    <property type="entry name" value="MFS general substrate transporter like domains"/>
    <property type="match status" value="1"/>
</dbReference>
<protein>
    <submittedName>
        <fullName evidence="7">MFS transporter-like protein</fullName>
    </submittedName>
</protein>
<dbReference type="InterPro" id="IPR011701">
    <property type="entry name" value="MFS"/>
</dbReference>
<proteinExistence type="predicted"/>
<organism evidence="7 8">
    <name type="scientific">Melanomma pulvis-pyrius CBS 109.77</name>
    <dbReference type="NCBI Taxonomy" id="1314802"/>
    <lineage>
        <taxon>Eukaryota</taxon>
        <taxon>Fungi</taxon>
        <taxon>Dikarya</taxon>
        <taxon>Ascomycota</taxon>
        <taxon>Pezizomycotina</taxon>
        <taxon>Dothideomycetes</taxon>
        <taxon>Pleosporomycetidae</taxon>
        <taxon>Pleosporales</taxon>
        <taxon>Melanommataceae</taxon>
        <taxon>Melanomma</taxon>
    </lineage>
</organism>
<evidence type="ECO:0000313" key="8">
    <source>
        <dbReference type="Proteomes" id="UP000799757"/>
    </source>
</evidence>
<keyword evidence="3 6" id="KW-1133">Transmembrane helix</keyword>
<feature type="region of interest" description="Disordered" evidence="5">
    <location>
        <begin position="235"/>
        <end position="254"/>
    </location>
</feature>
<feature type="transmembrane region" description="Helical" evidence="6">
    <location>
        <begin position="136"/>
        <end position="158"/>
    </location>
</feature>
<feature type="transmembrane region" description="Helical" evidence="6">
    <location>
        <begin position="59"/>
        <end position="91"/>
    </location>
</feature>
<dbReference type="EMBL" id="MU002388">
    <property type="protein sequence ID" value="KAF2786915.1"/>
    <property type="molecule type" value="Genomic_DNA"/>
</dbReference>
<feature type="transmembrane region" description="Helical" evidence="6">
    <location>
        <begin position="345"/>
        <end position="365"/>
    </location>
</feature>
<keyword evidence="4 6" id="KW-0472">Membrane</keyword>
<dbReference type="PANTHER" id="PTHR23502">
    <property type="entry name" value="MAJOR FACILITATOR SUPERFAMILY"/>
    <property type="match status" value="1"/>
</dbReference>
<accession>A0A6A6WSL9</accession>
<evidence type="ECO:0000313" key="7">
    <source>
        <dbReference type="EMBL" id="KAF2786915.1"/>
    </source>
</evidence>
<comment type="subcellular location">
    <subcellularLocation>
        <location evidence="1">Membrane</location>
        <topology evidence="1">Multi-pass membrane protein</topology>
    </subcellularLocation>
</comment>
<reference evidence="7" key="1">
    <citation type="journal article" date="2020" name="Stud. Mycol.">
        <title>101 Dothideomycetes genomes: a test case for predicting lifestyles and emergence of pathogens.</title>
        <authorList>
            <person name="Haridas S."/>
            <person name="Albert R."/>
            <person name="Binder M."/>
            <person name="Bloem J."/>
            <person name="Labutti K."/>
            <person name="Salamov A."/>
            <person name="Andreopoulos B."/>
            <person name="Baker S."/>
            <person name="Barry K."/>
            <person name="Bills G."/>
            <person name="Bluhm B."/>
            <person name="Cannon C."/>
            <person name="Castanera R."/>
            <person name="Culley D."/>
            <person name="Daum C."/>
            <person name="Ezra D."/>
            <person name="Gonzalez J."/>
            <person name="Henrissat B."/>
            <person name="Kuo A."/>
            <person name="Liang C."/>
            <person name="Lipzen A."/>
            <person name="Lutzoni F."/>
            <person name="Magnuson J."/>
            <person name="Mondo S."/>
            <person name="Nolan M."/>
            <person name="Ohm R."/>
            <person name="Pangilinan J."/>
            <person name="Park H.-J."/>
            <person name="Ramirez L."/>
            <person name="Alfaro M."/>
            <person name="Sun H."/>
            <person name="Tritt A."/>
            <person name="Yoshinaga Y."/>
            <person name="Zwiers L.-H."/>
            <person name="Turgeon B."/>
            <person name="Goodwin S."/>
            <person name="Spatafora J."/>
            <person name="Crous P."/>
            <person name="Grigoriev I."/>
        </authorList>
    </citation>
    <scope>NUCLEOTIDE SEQUENCE</scope>
    <source>
        <strain evidence="7">CBS 109.77</strain>
    </source>
</reference>
<dbReference type="Pfam" id="PF07690">
    <property type="entry name" value="MFS_1"/>
    <property type="match status" value="1"/>
</dbReference>
<evidence type="ECO:0000256" key="4">
    <source>
        <dbReference type="ARBA" id="ARBA00023136"/>
    </source>
</evidence>
<dbReference type="AlphaFoldDB" id="A0A6A6WSL9"/>